<organism evidence="1">
    <name type="scientific">viral metagenome</name>
    <dbReference type="NCBI Taxonomy" id="1070528"/>
    <lineage>
        <taxon>unclassified sequences</taxon>
        <taxon>metagenomes</taxon>
        <taxon>organismal metagenomes</taxon>
    </lineage>
</organism>
<proteinExistence type="predicted"/>
<name>A0A6C0CC75_9ZZZZ</name>
<reference evidence="1" key="1">
    <citation type="journal article" date="2020" name="Nature">
        <title>Giant virus diversity and host interactions through global metagenomics.</title>
        <authorList>
            <person name="Schulz F."/>
            <person name="Roux S."/>
            <person name="Paez-Espino D."/>
            <person name="Jungbluth S."/>
            <person name="Walsh D.A."/>
            <person name="Denef V.J."/>
            <person name="McMahon K.D."/>
            <person name="Konstantinidis K.T."/>
            <person name="Eloe-Fadrosh E.A."/>
            <person name="Kyrpides N.C."/>
            <person name="Woyke T."/>
        </authorList>
    </citation>
    <scope>NUCLEOTIDE SEQUENCE</scope>
    <source>
        <strain evidence="1">GVMAG-M-3300020192-26</strain>
    </source>
</reference>
<protein>
    <submittedName>
        <fullName evidence="1">Uncharacterized protein</fullName>
    </submittedName>
</protein>
<evidence type="ECO:0000313" key="1">
    <source>
        <dbReference type="EMBL" id="QHT01124.1"/>
    </source>
</evidence>
<accession>A0A6C0CC75</accession>
<dbReference type="AlphaFoldDB" id="A0A6C0CC75"/>
<dbReference type="EMBL" id="MN739364">
    <property type="protein sequence ID" value="QHT01124.1"/>
    <property type="molecule type" value="Genomic_DNA"/>
</dbReference>
<sequence length="41" mass="4719">MTALIYSARYYGGCIDKIFLKRTILVCRKEICVGNMQMLCV</sequence>